<dbReference type="InterPro" id="IPR050126">
    <property type="entry name" value="Ap4A_hydrolase"/>
</dbReference>
<gene>
    <name evidence="2" type="ORF">LCGC14_0459240</name>
</gene>
<dbReference type="InterPro" id="IPR029052">
    <property type="entry name" value="Metallo-depent_PP-like"/>
</dbReference>
<reference evidence="2" key="1">
    <citation type="journal article" date="2015" name="Nature">
        <title>Complex archaea that bridge the gap between prokaryotes and eukaryotes.</title>
        <authorList>
            <person name="Spang A."/>
            <person name="Saw J.H."/>
            <person name="Jorgensen S.L."/>
            <person name="Zaremba-Niedzwiedzka K."/>
            <person name="Martijn J."/>
            <person name="Lind A.E."/>
            <person name="van Eijk R."/>
            <person name="Schleper C."/>
            <person name="Guy L."/>
            <person name="Ettema T.J."/>
        </authorList>
    </citation>
    <scope>NUCLEOTIDE SEQUENCE</scope>
</reference>
<dbReference type="SUPFAM" id="SSF56300">
    <property type="entry name" value="Metallo-dependent phosphatases"/>
    <property type="match status" value="1"/>
</dbReference>
<dbReference type="AlphaFoldDB" id="A0A0F9SFJ9"/>
<protein>
    <recommendedName>
        <fullName evidence="1">Calcineurin-like phosphoesterase domain-containing protein</fullName>
    </recommendedName>
</protein>
<comment type="caution">
    <text evidence="2">The sequence shown here is derived from an EMBL/GenBank/DDBJ whole genome shotgun (WGS) entry which is preliminary data.</text>
</comment>
<dbReference type="PANTHER" id="PTHR42850">
    <property type="entry name" value="METALLOPHOSPHOESTERASE"/>
    <property type="match status" value="1"/>
</dbReference>
<sequence>MIKIPRGVKVVVVGDIHEHEEQVDKLLKEVTPSTKMILASVGDIYDKGYGEKSAESIVDKFSDLIDKGVAYVVRGNHELKCIRLAKKKKKMTKHLAWMAKQPLSISFEFCNRTRLVIVHGGVSPGHTADDLKTDIATCYIRQLDENGKRINRVRKVVDEKLFMEDEKPGGKVWHEVYDGRFGYIASGHAAQLDGVPKFYNYSCNLDTAVYNTGKLTAQIFSEKGKEELLIFDGEAKYPDFKEMQRLMAKGRI</sequence>
<dbReference type="GO" id="GO:0016791">
    <property type="term" value="F:phosphatase activity"/>
    <property type="evidence" value="ECO:0007669"/>
    <property type="project" value="TreeGrafter"/>
</dbReference>
<evidence type="ECO:0000313" key="2">
    <source>
        <dbReference type="EMBL" id="KKN67665.1"/>
    </source>
</evidence>
<dbReference type="PANTHER" id="PTHR42850:SF4">
    <property type="entry name" value="ZINC-DEPENDENT ENDOPOLYPHOSPHATASE"/>
    <property type="match status" value="1"/>
</dbReference>
<proteinExistence type="predicted"/>
<accession>A0A0F9SFJ9</accession>
<feature type="domain" description="Calcineurin-like phosphoesterase" evidence="1">
    <location>
        <begin position="9"/>
        <end position="139"/>
    </location>
</feature>
<evidence type="ECO:0000259" key="1">
    <source>
        <dbReference type="Pfam" id="PF00149"/>
    </source>
</evidence>
<dbReference type="InterPro" id="IPR004843">
    <property type="entry name" value="Calcineurin-like_PHP"/>
</dbReference>
<dbReference type="EMBL" id="LAZR01000468">
    <property type="protein sequence ID" value="KKN67665.1"/>
    <property type="molecule type" value="Genomic_DNA"/>
</dbReference>
<name>A0A0F9SFJ9_9ZZZZ</name>
<dbReference type="Gene3D" id="3.60.21.10">
    <property type="match status" value="1"/>
</dbReference>
<dbReference type="GO" id="GO:0005737">
    <property type="term" value="C:cytoplasm"/>
    <property type="evidence" value="ECO:0007669"/>
    <property type="project" value="TreeGrafter"/>
</dbReference>
<dbReference type="Pfam" id="PF00149">
    <property type="entry name" value="Metallophos"/>
    <property type="match status" value="1"/>
</dbReference>
<organism evidence="2">
    <name type="scientific">marine sediment metagenome</name>
    <dbReference type="NCBI Taxonomy" id="412755"/>
    <lineage>
        <taxon>unclassified sequences</taxon>
        <taxon>metagenomes</taxon>
        <taxon>ecological metagenomes</taxon>
    </lineage>
</organism>